<dbReference type="SUPFAM" id="SSF56770">
    <property type="entry name" value="HydA/Nqo6-like"/>
    <property type="match status" value="1"/>
</dbReference>
<feature type="domain" description="NADH:ubiquinone oxidoreductase-like 20kDa subunit" evidence="7">
    <location>
        <begin position="18"/>
        <end position="129"/>
    </location>
</feature>
<keyword evidence="3" id="KW-0004">4Fe-4S</keyword>
<dbReference type="PANTHER" id="PTHR42989">
    <property type="entry name" value="HYDROGENASE-4 COMPONENT I"/>
    <property type="match status" value="1"/>
</dbReference>
<keyword evidence="4" id="KW-0479">Metal-binding</keyword>
<keyword evidence="6" id="KW-0411">Iron-sulfur</keyword>
<dbReference type="InterPro" id="IPR006137">
    <property type="entry name" value="NADH_UbQ_OxRdtase-like_20kDa"/>
</dbReference>
<dbReference type="InterPro" id="IPR052375">
    <property type="entry name" value="Complex_I_20kDa-like"/>
</dbReference>
<comment type="cofactor">
    <cofactor evidence="1">
        <name>[4Fe-4S] cluster</name>
        <dbReference type="ChEBI" id="CHEBI:49883"/>
    </cofactor>
</comment>
<dbReference type="GO" id="GO:0051539">
    <property type="term" value="F:4 iron, 4 sulfur cluster binding"/>
    <property type="evidence" value="ECO:0007669"/>
    <property type="project" value="UniProtKB-KW"/>
</dbReference>
<keyword evidence="5" id="KW-0408">Iron</keyword>
<keyword evidence="8" id="KW-0560">Oxidoreductase</keyword>
<evidence type="ECO:0000259" key="7">
    <source>
        <dbReference type="Pfam" id="PF01058"/>
    </source>
</evidence>
<dbReference type="EMBL" id="DQTV01000024">
    <property type="protein sequence ID" value="HIP56645.1"/>
    <property type="molecule type" value="Genomic_DNA"/>
</dbReference>
<evidence type="ECO:0000256" key="3">
    <source>
        <dbReference type="ARBA" id="ARBA00022485"/>
    </source>
</evidence>
<evidence type="ECO:0000256" key="2">
    <source>
        <dbReference type="ARBA" id="ARBA00009173"/>
    </source>
</evidence>
<proteinExistence type="inferred from homology"/>
<dbReference type="NCBIfam" id="NF005012">
    <property type="entry name" value="PRK06411.1"/>
    <property type="match status" value="1"/>
</dbReference>
<gene>
    <name evidence="8" type="primary">nuoB</name>
    <name evidence="8" type="ORF">EYH02_01030</name>
</gene>
<evidence type="ECO:0000313" key="8">
    <source>
        <dbReference type="EMBL" id="HIP56645.1"/>
    </source>
</evidence>
<evidence type="ECO:0000256" key="6">
    <source>
        <dbReference type="ARBA" id="ARBA00023014"/>
    </source>
</evidence>
<evidence type="ECO:0000256" key="1">
    <source>
        <dbReference type="ARBA" id="ARBA00001966"/>
    </source>
</evidence>
<dbReference type="GO" id="GO:0046872">
    <property type="term" value="F:metal ion binding"/>
    <property type="evidence" value="ECO:0007669"/>
    <property type="project" value="UniProtKB-KW"/>
</dbReference>
<organism evidence="8 9">
    <name type="scientific">Ignisphaera aggregans</name>
    <dbReference type="NCBI Taxonomy" id="334771"/>
    <lineage>
        <taxon>Archaea</taxon>
        <taxon>Thermoproteota</taxon>
        <taxon>Thermoprotei</taxon>
        <taxon>Desulfurococcales</taxon>
        <taxon>Desulfurococcaceae</taxon>
        <taxon>Ignisphaera</taxon>
    </lineage>
</organism>
<comment type="similarity">
    <text evidence="2">Belongs to the complex I 20 kDa subunit family.</text>
</comment>
<sequence>MGRKLKSIWVFHLNTGACNGCDIEILDVLTPYYDAERLGVKLVGSPRHADALLVTGPLTRQTYYAAKKAYEAMPPSPRIVIAVGTCACSGGIFYDSFSVHGGIDKLLPVHIYIPGCPPRPEEILFGIAQLVGLVNKKVKQVVQRASPELKTEPLERLWLDLREETRRVVGYFDRDEVLNTFKELVLKAYTRYDPRRSLEKLVDEYCSQTDDPRLCFVMKYLYTRFLDILEWYKKSHYNIEDMLREEAWRRAT</sequence>
<dbReference type="Proteomes" id="UP000605805">
    <property type="component" value="Unassembled WGS sequence"/>
</dbReference>
<dbReference type="GO" id="GO:0016491">
    <property type="term" value="F:oxidoreductase activity"/>
    <property type="evidence" value="ECO:0007669"/>
    <property type="project" value="UniProtKB-KW"/>
</dbReference>
<evidence type="ECO:0000256" key="4">
    <source>
        <dbReference type="ARBA" id="ARBA00022723"/>
    </source>
</evidence>
<comment type="caution">
    <text evidence="8">The sequence shown here is derived from an EMBL/GenBank/DDBJ whole genome shotgun (WGS) entry which is preliminary data.</text>
</comment>
<dbReference type="EC" id="1.6.5.11" evidence="8"/>
<dbReference type="Pfam" id="PF01058">
    <property type="entry name" value="Oxidored_q6"/>
    <property type="match status" value="1"/>
</dbReference>
<evidence type="ECO:0000256" key="5">
    <source>
        <dbReference type="ARBA" id="ARBA00023004"/>
    </source>
</evidence>
<evidence type="ECO:0000313" key="9">
    <source>
        <dbReference type="Proteomes" id="UP000605805"/>
    </source>
</evidence>
<dbReference type="AlphaFoldDB" id="A0A833DTA0"/>
<name>A0A833DTA0_9CREN</name>
<accession>A0A833DTA0</accession>
<dbReference type="PANTHER" id="PTHR42989:SF1">
    <property type="entry name" value="FORMATE HYDROGENLYASE SUBUNIT 7-RELATED"/>
    <property type="match status" value="1"/>
</dbReference>
<protein>
    <submittedName>
        <fullName evidence="8">NADH-quinone oxidoreductase subunit NuoB</fullName>
        <ecNumber evidence="8">1.6.5.11</ecNumber>
    </submittedName>
</protein>
<dbReference type="Gene3D" id="3.40.50.12280">
    <property type="match status" value="1"/>
</dbReference>
<reference evidence="8" key="1">
    <citation type="journal article" date="2020" name="ISME J.">
        <title>Gammaproteobacteria mediating utilization of methyl-, sulfur- and petroleum organic compounds in deep ocean hydrothermal plumes.</title>
        <authorList>
            <person name="Zhou Z."/>
            <person name="Liu Y."/>
            <person name="Pan J."/>
            <person name="Cron B.R."/>
            <person name="Toner B.M."/>
            <person name="Anantharaman K."/>
            <person name="Breier J.A."/>
            <person name="Dick G.J."/>
            <person name="Li M."/>
        </authorList>
    </citation>
    <scope>NUCLEOTIDE SEQUENCE</scope>
    <source>
        <strain evidence="8">SZUA-1435</strain>
    </source>
</reference>